<dbReference type="InterPro" id="IPR053135">
    <property type="entry name" value="AKR2_Oxidoreductase"/>
</dbReference>
<dbReference type="InterPro" id="IPR036812">
    <property type="entry name" value="NAD(P)_OxRdtase_dom_sf"/>
</dbReference>
<dbReference type="PANTHER" id="PTHR43312">
    <property type="entry name" value="D-THREO-ALDOSE 1-DEHYDROGENASE"/>
    <property type="match status" value="1"/>
</dbReference>
<organism evidence="2 3">
    <name type="scientific">Drouetiella hepatica Uher 2000/2452</name>
    <dbReference type="NCBI Taxonomy" id="904376"/>
    <lineage>
        <taxon>Bacteria</taxon>
        <taxon>Bacillati</taxon>
        <taxon>Cyanobacteriota</taxon>
        <taxon>Cyanophyceae</taxon>
        <taxon>Oculatellales</taxon>
        <taxon>Oculatellaceae</taxon>
        <taxon>Drouetiella</taxon>
    </lineage>
</organism>
<protein>
    <submittedName>
        <fullName evidence="2">Aldo/keto reductase</fullName>
    </submittedName>
</protein>
<dbReference type="InterPro" id="IPR023210">
    <property type="entry name" value="NADP_OxRdtase_dom"/>
</dbReference>
<accession>A0A951QH76</accession>
<evidence type="ECO:0000259" key="1">
    <source>
        <dbReference type="Pfam" id="PF00248"/>
    </source>
</evidence>
<reference evidence="2" key="2">
    <citation type="journal article" date="2022" name="Microbiol. Resour. Announc.">
        <title>Metagenome Sequencing to Explore Phylogenomics of Terrestrial Cyanobacteria.</title>
        <authorList>
            <person name="Ward R.D."/>
            <person name="Stajich J.E."/>
            <person name="Johansen J.R."/>
            <person name="Huntemann M."/>
            <person name="Clum A."/>
            <person name="Foster B."/>
            <person name="Foster B."/>
            <person name="Roux S."/>
            <person name="Palaniappan K."/>
            <person name="Varghese N."/>
            <person name="Mukherjee S."/>
            <person name="Reddy T.B.K."/>
            <person name="Daum C."/>
            <person name="Copeland A."/>
            <person name="Chen I.A."/>
            <person name="Ivanova N.N."/>
            <person name="Kyrpides N.C."/>
            <person name="Shapiro N."/>
            <person name="Eloe-Fadrosh E.A."/>
            <person name="Pietrasiak N."/>
        </authorList>
    </citation>
    <scope>NUCLEOTIDE SEQUENCE</scope>
    <source>
        <strain evidence="2">UHER 2000/2452</strain>
    </source>
</reference>
<dbReference type="SUPFAM" id="SSF51430">
    <property type="entry name" value="NAD(P)-linked oxidoreductase"/>
    <property type="match status" value="1"/>
</dbReference>
<evidence type="ECO:0000313" key="2">
    <source>
        <dbReference type="EMBL" id="MBW4661785.1"/>
    </source>
</evidence>
<dbReference type="Gene3D" id="3.20.20.100">
    <property type="entry name" value="NADP-dependent oxidoreductase domain"/>
    <property type="match status" value="1"/>
</dbReference>
<dbReference type="CDD" id="cd19086">
    <property type="entry name" value="AKR_AKR11C1"/>
    <property type="match status" value="1"/>
</dbReference>
<dbReference type="Pfam" id="PF00248">
    <property type="entry name" value="Aldo_ket_red"/>
    <property type="match status" value="1"/>
</dbReference>
<feature type="domain" description="NADP-dependent oxidoreductase" evidence="1">
    <location>
        <begin position="15"/>
        <end position="298"/>
    </location>
</feature>
<sequence length="331" mass="36808">MLYRQLGTTGFNVSAIGMGTWNIGNQWGKIDEAIALATVRRAFEEGINLFDTAESYGIPTGLSEERLGKALVGIRDRVHLVTKIGRWGRRTGQMVPMTTTDMIRLCVHASLYRLRTDYLDVLLCHEGKIEDPSVYLEGFELLQSQGYIRAYGISTDKLKVLKRFNVNNTCRVVETDYSLLNRKAEADFLPYCQEHGIAVLVRGPLKKGLLSGKYSSDTVFTDTVRSEWYADEASNSRLEADFAKVDRLKTYLHPGEEMVTAALRFAISHPIQPVAIPGAKSPEQVAINAKAGDRLLTTVERLKLMEAIEPPVVLQDALQDALQGLAQTIST</sequence>
<evidence type="ECO:0000313" key="3">
    <source>
        <dbReference type="Proteomes" id="UP000757435"/>
    </source>
</evidence>
<proteinExistence type="predicted"/>
<dbReference type="EMBL" id="JAHHHD010000045">
    <property type="protein sequence ID" value="MBW4661785.1"/>
    <property type="molecule type" value="Genomic_DNA"/>
</dbReference>
<dbReference type="AlphaFoldDB" id="A0A951QH76"/>
<dbReference type="PANTHER" id="PTHR43312:SF1">
    <property type="entry name" value="NADP-DEPENDENT OXIDOREDUCTASE DOMAIN-CONTAINING PROTEIN"/>
    <property type="match status" value="1"/>
</dbReference>
<comment type="caution">
    <text evidence="2">The sequence shown here is derived from an EMBL/GenBank/DDBJ whole genome shotgun (WGS) entry which is preliminary data.</text>
</comment>
<name>A0A951QH76_9CYAN</name>
<reference evidence="2" key="1">
    <citation type="submission" date="2021-05" db="EMBL/GenBank/DDBJ databases">
        <authorList>
            <person name="Pietrasiak N."/>
            <person name="Ward R."/>
            <person name="Stajich J.E."/>
            <person name="Kurbessoian T."/>
        </authorList>
    </citation>
    <scope>NUCLEOTIDE SEQUENCE</scope>
    <source>
        <strain evidence="2">UHER 2000/2452</strain>
    </source>
</reference>
<dbReference type="Proteomes" id="UP000757435">
    <property type="component" value="Unassembled WGS sequence"/>
</dbReference>
<gene>
    <name evidence="2" type="ORF">KME15_24210</name>
</gene>